<dbReference type="InterPro" id="IPR050389">
    <property type="entry name" value="LysR-type_TF"/>
</dbReference>
<dbReference type="RefSeq" id="WP_390227913.1">
    <property type="nucleotide sequence ID" value="NZ_JBHSCN010000004.1"/>
</dbReference>
<dbReference type="CDD" id="cd08460">
    <property type="entry name" value="PBP2_DntR_like_1"/>
    <property type="match status" value="1"/>
</dbReference>
<accession>A0ABV8Q3E8</accession>
<evidence type="ECO:0000256" key="3">
    <source>
        <dbReference type="ARBA" id="ARBA00023125"/>
    </source>
</evidence>
<gene>
    <name evidence="6" type="ORF">ACFOYW_06155</name>
</gene>
<dbReference type="Gene3D" id="3.40.190.10">
    <property type="entry name" value="Periplasmic binding protein-like II"/>
    <property type="match status" value="2"/>
</dbReference>
<comment type="caution">
    <text evidence="6">The sequence shown here is derived from an EMBL/GenBank/DDBJ whole genome shotgun (WGS) entry which is preliminary data.</text>
</comment>
<comment type="similarity">
    <text evidence="1">Belongs to the LysR transcriptional regulatory family.</text>
</comment>
<evidence type="ECO:0000259" key="5">
    <source>
        <dbReference type="PROSITE" id="PS50931"/>
    </source>
</evidence>
<evidence type="ECO:0000256" key="4">
    <source>
        <dbReference type="ARBA" id="ARBA00023163"/>
    </source>
</evidence>
<organism evidence="6 7">
    <name type="scientific">Gryllotalpicola reticulitermitis</name>
    <dbReference type="NCBI Taxonomy" id="1184153"/>
    <lineage>
        <taxon>Bacteria</taxon>
        <taxon>Bacillati</taxon>
        <taxon>Actinomycetota</taxon>
        <taxon>Actinomycetes</taxon>
        <taxon>Micrococcales</taxon>
        <taxon>Microbacteriaceae</taxon>
        <taxon>Gryllotalpicola</taxon>
    </lineage>
</organism>
<name>A0ABV8Q3E8_9MICO</name>
<dbReference type="InterPro" id="IPR000847">
    <property type="entry name" value="LysR_HTH_N"/>
</dbReference>
<dbReference type="PANTHER" id="PTHR30118:SF15">
    <property type="entry name" value="TRANSCRIPTIONAL REGULATORY PROTEIN"/>
    <property type="match status" value="1"/>
</dbReference>
<dbReference type="Proteomes" id="UP001595900">
    <property type="component" value="Unassembled WGS sequence"/>
</dbReference>
<keyword evidence="3" id="KW-0238">DNA-binding</keyword>
<dbReference type="Pfam" id="PF03466">
    <property type="entry name" value="LysR_substrate"/>
    <property type="match status" value="1"/>
</dbReference>
<dbReference type="InterPro" id="IPR005119">
    <property type="entry name" value="LysR_subst-bd"/>
</dbReference>
<dbReference type="PROSITE" id="PS50931">
    <property type="entry name" value="HTH_LYSR"/>
    <property type="match status" value="1"/>
</dbReference>
<dbReference type="Gene3D" id="1.10.10.10">
    <property type="entry name" value="Winged helix-like DNA-binding domain superfamily/Winged helix DNA-binding domain"/>
    <property type="match status" value="1"/>
</dbReference>
<dbReference type="InterPro" id="IPR036388">
    <property type="entry name" value="WH-like_DNA-bd_sf"/>
</dbReference>
<evidence type="ECO:0000313" key="7">
    <source>
        <dbReference type="Proteomes" id="UP001595900"/>
    </source>
</evidence>
<evidence type="ECO:0000256" key="2">
    <source>
        <dbReference type="ARBA" id="ARBA00023015"/>
    </source>
</evidence>
<feature type="domain" description="HTH lysR-type" evidence="5">
    <location>
        <begin position="1"/>
        <end position="56"/>
    </location>
</feature>
<dbReference type="EMBL" id="JBHSCN010000004">
    <property type="protein sequence ID" value="MFC4242947.1"/>
    <property type="molecule type" value="Genomic_DNA"/>
</dbReference>
<dbReference type="Pfam" id="PF00126">
    <property type="entry name" value="HTH_1"/>
    <property type="match status" value="1"/>
</dbReference>
<dbReference type="InterPro" id="IPR036390">
    <property type="entry name" value="WH_DNA-bd_sf"/>
</dbReference>
<keyword evidence="4" id="KW-0804">Transcription</keyword>
<evidence type="ECO:0000256" key="1">
    <source>
        <dbReference type="ARBA" id="ARBA00009437"/>
    </source>
</evidence>
<reference evidence="7" key="1">
    <citation type="journal article" date="2019" name="Int. J. Syst. Evol. Microbiol.">
        <title>The Global Catalogue of Microorganisms (GCM) 10K type strain sequencing project: providing services to taxonomists for standard genome sequencing and annotation.</title>
        <authorList>
            <consortium name="The Broad Institute Genomics Platform"/>
            <consortium name="The Broad Institute Genome Sequencing Center for Infectious Disease"/>
            <person name="Wu L."/>
            <person name="Ma J."/>
        </authorList>
    </citation>
    <scope>NUCLEOTIDE SEQUENCE [LARGE SCALE GENOMIC DNA]</scope>
    <source>
        <strain evidence="7">CGMCC 1.10363</strain>
    </source>
</reference>
<keyword evidence="2" id="KW-0805">Transcription regulation</keyword>
<dbReference type="SUPFAM" id="SSF46785">
    <property type="entry name" value="Winged helix' DNA-binding domain"/>
    <property type="match status" value="1"/>
</dbReference>
<dbReference type="PANTHER" id="PTHR30118">
    <property type="entry name" value="HTH-TYPE TRANSCRIPTIONAL REGULATOR LEUO-RELATED"/>
    <property type="match status" value="1"/>
</dbReference>
<protein>
    <submittedName>
        <fullName evidence="6">LysR family transcriptional regulator</fullName>
    </submittedName>
</protein>
<keyword evidence="7" id="KW-1185">Reference proteome</keyword>
<proteinExistence type="inferred from homology"/>
<evidence type="ECO:0000313" key="6">
    <source>
        <dbReference type="EMBL" id="MFC4242947.1"/>
    </source>
</evidence>
<sequence>MNLLAALDVLLEEGSVGGAAGRLHLSQPAMSRALSRIRKATGDEVLVRSGRTMVPTPYAVAVRDEVHQLAEQVRAVLSPARELRLAELDVTFTLQCHDAITAALSPRLLRRVRSEAPGVRLRFLAEASIDDSGLRTGRTDLEIGSGATTTADIESHIISSGRLIVAMRADHRLTRAALTAKRYAGVEHVTVSRRGRFSDPIDDALAELGLTRTVVATAPTSTAALRIVQGGDCVAAVPEGICQPDIDAFGLVATPLPLDIPGVPMVMSWHIRNGGDTAHRWLRRIVRDELGISSGIIR</sequence>
<dbReference type="SUPFAM" id="SSF53850">
    <property type="entry name" value="Periplasmic binding protein-like II"/>
    <property type="match status" value="1"/>
</dbReference>